<evidence type="ECO:0000256" key="3">
    <source>
        <dbReference type="ARBA" id="ARBA00022449"/>
    </source>
</evidence>
<dbReference type="Proteomes" id="UP000019681">
    <property type="component" value="Unassembled WGS sequence"/>
</dbReference>
<evidence type="ECO:0000256" key="8">
    <source>
        <dbReference type="ARBA" id="ARBA00038435"/>
    </source>
</evidence>
<gene>
    <name evidence="11" type="ORF">Q428_11115</name>
</gene>
<evidence type="ECO:0000256" key="1">
    <source>
        <dbReference type="ARBA" id="ARBA00004651"/>
    </source>
</evidence>
<dbReference type="PANTHER" id="PTHR33451">
    <property type="entry name" value="MALATE-2H(+)/NA(+)-LACTATE ANTIPORTER"/>
    <property type="match status" value="1"/>
</dbReference>
<evidence type="ECO:0000256" key="2">
    <source>
        <dbReference type="ARBA" id="ARBA00022448"/>
    </source>
</evidence>
<evidence type="ECO:0000256" key="4">
    <source>
        <dbReference type="ARBA" id="ARBA00022475"/>
    </source>
</evidence>
<dbReference type="InterPro" id="IPR018461">
    <property type="entry name" value="Na/H_Antiport_NhaC-like_C"/>
</dbReference>
<keyword evidence="7 9" id="KW-0472">Membrane</keyword>
<keyword evidence="12" id="KW-1185">Reference proteome</keyword>
<feature type="transmembrane region" description="Helical" evidence="9">
    <location>
        <begin position="12"/>
        <end position="35"/>
    </location>
</feature>
<feature type="transmembrane region" description="Helical" evidence="9">
    <location>
        <begin position="199"/>
        <end position="221"/>
    </location>
</feature>
<evidence type="ECO:0000313" key="12">
    <source>
        <dbReference type="Proteomes" id="UP000019681"/>
    </source>
</evidence>
<feature type="transmembrane region" description="Helical" evidence="9">
    <location>
        <begin position="82"/>
        <end position="105"/>
    </location>
</feature>
<name>A0A017RTB7_9CLOT</name>
<feature type="transmembrane region" description="Helical" evidence="9">
    <location>
        <begin position="242"/>
        <end position="260"/>
    </location>
</feature>
<dbReference type="GO" id="GO:0005886">
    <property type="term" value="C:plasma membrane"/>
    <property type="evidence" value="ECO:0007669"/>
    <property type="project" value="UniProtKB-SubCell"/>
</dbReference>
<proteinExistence type="inferred from homology"/>
<feature type="domain" description="Na+/H+ antiporter NhaC-like C-terminal" evidence="10">
    <location>
        <begin position="167"/>
        <end position="460"/>
    </location>
</feature>
<dbReference type="InterPro" id="IPR052180">
    <property type="entry name" value="NhaC_Na-H+_Antiporter"/>
</dbReference>
<evidence type="ECO:0000313" key="11">
    <source>
        <dbReference type="EMBL" id="EYE87856.1"/>
    </source>
</evidence>
<feature type="transmembrane region" description="Helical" evidence="9">
    <location>
        <begin position="111"/>
        <end position="130"/>
    </location>
</feature>
<organism evidence="11 12">
    <name type="scientific">Fervidicella metallireducens AeB</name>
    <dbReference type="NCBI Taxonomy" id="1403537"/>
    <lineage>
        <taxon>Bacteria</taxon>
        <taxon>Bacillati</taxon>
        <taxon>Bacillota</taxon>
        <taxon>Clostridia</taxon>
        <taxon>Eubacteriales</taxon>
        <taxon>Clostridiaceae</taxon>
        <taxon>Fervidicella</taxon>
    </lineage>
</organism>
<comment type="similarity">
    <text evidence="8">Belongs to the NhaC Na(+)/H(+) (TC 2.A.35) antiporter family.</text>
</comment>
<protein>
    <submittedName>
        <fullName evidence="11">Sodium:proton antiporter</fullName>
    </submittedName>
</protein>
<evidence type="ECO:0000256" key="6">
    <source>
        <dbReference type="ARBA" id="ARBA00022989"/>
    </source>
</evidence>
<feature type="transmembrane region" description="Helical" evidence="9">
    <location>
        <begin position="142"/>
        <end position="170"/>
    </location>
</feature>
<dbReference type="NCBIfam" id="TIGR00931">
    <property type="entry name" value="antiport_nhaC"/>
    <property type="match status" value="1"/>
</dbReference>
<comment type="caution">
    <text evidence="11">The sequence shown here is derived from an EMBL/GenBank/DDBJ whole genome shotgun (WGS) entry which is preliminary data.</text>
</comment>
<feature type="transmembrane region" description="Helical" evidence="9">
    <location>
        <begin position="320"/>
        <end position="337"/>
    </location>
</feature>
<keyword evidence="2" id="KW-0813">Transport</keyword>
<dbReference type="Pfam" id="PF03553">
    <property type="entry name" value="Na_H_antiporter"/>
    <property type="match status" value="1"/>
</dbReference>
<sequence length="483" mass="51305">MTTKPKVKREAKLWEALIPVVFTIALLMYAVLPFFKVEQEVHIPLILGALVAALVAVTRLGYTWAEIEEGIISSISGTMQAIIILAIIGMIIGTWILGGIVPTLIYYGLKIISPGFFLVASCILCCIVSLSTGSSWTTAGTVGIALMGVAAGLGIPAAMAAGAIISGAYFGDKMSPLSDTTNLAPAMAGATLFDHVKHMVYTTGVSLVIALIGFAVLGAGFAGKELDTTKINALLDLMSKNFNISPLLLIVPLIVIIMVAKKVPAIPGLFTGTLLGGAVAMIFQNKTFAQVLDAMQNGVVSNTGNEILDKLLTRGGYQSMMWTISLILAALTFGGILEKTGMLETIAKRVLVYAKSTGSLVTATILTSIFTNVLAGDQYLSIVLPGKMYKEEFHKRGLAPRNLSRCLEDAGTLTSPLVPWNTCGATMSTYLGIPTIEYIPYCFLNLVNPIVSIIYGFTGITMMKLEDDPSAPEYKGVKKTLNS</sequence>
<evidence type="ECO:0000256" key="7">
    <source>
        <dbReference type="ARBA" id="ARBA00023136"/>
    </source>
</evidence>
<keyword evidence="3" id="KW-0050">Antiport</keyword>
<dbReference type="GO" id="GO:0015297">
    <property type="term" value="F:antiporter activity"/>
    <property type="evidence" value="ECO:0007669"/>
    <property type="project" value="UniProtKB-KW"/>
</dbReference>
<keyword evidence="5 9" id="KW-0812">Transmembrane</keyword>
<keyword evidence="4" id="KW-1003">Cell membrane</keyword>
<feature type="transmembrane region" description="Helical" evidence="9">
    <location>
        <begin position="41"/>
        <end position="62"/>
    </location>
</feature>
<keyword evidence="6 9" id="KW-1133">Transmembrane helix</keyword>
<comment type="subcellular location">
    <subcellularLocation>
        <location evidence="1">Cell membrane</location>
        <topology evidence="1">Multi-pass membrane protein</topology>
    </subcellularLocation>
</comment>
<dbReference type="AlphaFoldDB" id="A0A017RTB7"/>
<dbReference type="EMBL" id="AZQP01000036">
    <property type="protein sequence ID" value="EYE87856.1"/>
    <property type="molecule type" value="Genomic_DNA"/>
</dbReference>
<dbReference type="PANTHER" id="PTHR33451:SF3">
    <property type="entry name" value="MALATE-2H(+)_NA(+)-LACTATE ANTIPORTER"/>
    <property type="match status" value="1"/>
</dbReference>
<reference evidence="11 12" key="1">
    <citation type="journal article" date="2014" name="Genome Announc.">
        <title>Draft Genome Sequence of Fervidicella metallireducens Strain AeBT, an Iron-Reducing Thermoanaerobe from the Great Artesian Basin.</title>
        <authorList>
            <person name="Patel B.K."/>
        </authorList>
    </citation>
    <scope>NUCLEOTIDE SEQUENCE [LARGE SCALE GENOMIC DNA]</scope>
    <source>
        <strain evidence="11 12">AeB</strain>
    </source>
</reference>
<dbReference type="OrthoDB" id="9762978at2"/>
<dbReference type="RefSeq" id="WP_035380745.1">
    <property type="nucleotide sequence ID" value="NZ_AZQP01000036.1"/>
</dbReference>
<dbReference type="InterPro" id="IPR004770">
    <property type="entry name" value="Na/H_antiport_NhaC"/>
</dbReference>
<evidence type="ECO:0000259" key="10">
    <source>
        <dbReference type="Pfam" id="PF03553"/>
    </source>
</evidence>
<feature type="transmembrane region" description="Helical" evidence="9">
    <location>
        <begin position="357"/>
        <end position="380"/>
    </location>
</feature>
<evidence type="ECO:0000256" key="5">
    <source>
        <dbReference type="ARBA" id="ARBA00022692"/>
    </source>
</evidence>
<evidence type="ECO:0000256" key="9">
    <source>
        <dbReference type="SAM" id="Phobius"/>
    </source>
</evidence>
<accession>A0A017RTB7</accession>